<dbReference type="AlphaFoldDB" id="K0SV19"/>
<feature type="non-terminal residue" evidence="2">
    <location>
        <position position="797"/>
    </location>
</feature>
<reference evidence="2 3" key="1">
    <citation type="journal article" date="2012" name="Genome Biol.">
        <title>Genome and low-iron response of an oceanic diatom adapted to chronic iron limitation.</title>
        <authorList>
            <person name="Lommer M."/>
            <person name="Specht M."/>
            <person name="Roy A.S."/>
            <person name="Kraemer L."/>
            <person name="Andreson R."/>
            <person name="Gutowska M.A."/>
            <person name="Wolf J."/>
            <person name="Bergner S.V."/>
            <person name="Schilhabel M.B."/>
            <person name="Klostermeier U.C."/>
            <person name="Beiko R.G."/>
            <person name="Rosenstiel P."/>
            <person name="Hippler M."/>
            <person name="Laroche J."/>
        </authorList>
    </citation>
    <scope>NUCLEOTIDE SEQUENCE [LARGE SCALE GENOMIC DNA]</scope>
    <source>
        <strain evidence="2 3">CCMP1005</strain>
    </source>
</reference>
<feature type="region of interest" description="Disordered" evidence="1">
    <location>
        <begin position="767"/>
        <end position="797"/>
    </location>
</feature>
<protein>
    <submittedName>
        <fullName evidence="2">Uncharacterized protein</fullName>
    </submittedName>
</protein>
<organism evidence="2 3">
    <name type="scientific">Thalassiosira oceanica</name>
    <name type="common">Marine diatom</name>
    <dbReference type="NCBI Taxonomy" id="159749"/>
    <lineage>
        <taxon>Eukaryota</taxon>
        <taxon>Sar</taxon>
        <taxon>Stramenopiles</taxon>
        <taxon>Ochrophyta</taxon>
        <taxon>Bacillariophyta</taxon>
        <taxon>Coscinodiscophyceae</taxon>
        <taxon>Thalassiosirophycidae</taxon>
        <taxon>Thalassiosirales</taxon>
        <taxon>Thalassiosiraceae</taxon>
        <taxon>Thalassiosira</taxon>
    </lineage>
</organism>
<dbReference type="EMBL" id="AGNL01010840">
    <property type="protein sequence ID" value="EJK68784.1"/>
    <property type="molecule type" value="Genomic_DNA"/>
</dbReference>
<gene>
    <name evidence="2" type="ORF">THAOC_10013</name>
</gene>
<proteinExistence type="predicted"/>
<sequence length="797" mass="89950">MDGAAVDGEDGEEKEPFSETLMTQVLRRAKWDDLATRVRGDLDGKIFTVWGCNETALPSEDFCLPLVAIVRKWTRDNIVATPPSFTLTFAVHSMLLSIFELQGDSHLERMTAISKKRYESFFDQVGSQLKSDIPCGSDRESCLKFIQRTRRIVEPNGLHKDEIHSPRVARHMPYGVELLCWNPFSAVLLLGYNATALSLEGGLAVINSSGQAASILHIYNALRVCGLVDELPMLSDIDRHFSDVKQLFWNGWEKPQKGKFTYRYHLSWGLPHEMALWYQNQAKQLFGGGSDPGKKPKFTLNKFDQNRQTSKRVATFVDPCEVSGTYKFLKEGNFDIVERRDVKFIWRVAEDMNSSLGSGVLKYNWVAVGEVIDEFLFKTFNPENNENLAKLVSRRDLPVSKAGDIRGIVNTRVTEEIIGMLDYAEDPSHYDHFGKAFKDFFQALDMKRRTGNMDGVIAAKGTDVNLPLAMGVLVNRGQNERHQPYVEFRRYLPFEMARIVPRGVPLRKQVVDLEASVDVFVLVPHVEALADTDDSTAVVRVAQGVQTSFVANCALERIQPFRRQIIPVQIQILQRVVRSQGRRYQERISVVEIVSRQVQMNHPWVRGQEVRKARVAARPDAVVVHRKSSQPARAVEECAQHPVPVRVSAARPPHPHEADRAVPRRRLGDGHGVLRADEAAVGVDDVPQSVVAVDDVPYEVHAGRDVRVQVPVHPEQLEPARSRQGRLEDREDLRRELGALDLEGPHARDLDGVRELRPVGQVRRVVRDGRGVRRRDPHGVGLPEPEADRRGADLPDE</sequence>
<dbReference type="Proteomes" id="UP000266841">
    <property type="component" value="Unassembled WGS sequence"/>
</dbReference>
<feature type="compositionally biased region" description="Basic and acidic residues" evidence="1">
    <location>
        <begin position="786"/>
        <end position="797"/>
    </location>
</feature>
<name>K0SV19_THAOC</name>
<evidence type="ECO:0000313" key="2">
    <source>
        <dbReference type="EMBL" id="EJK68784.1"/>
    </source>
</evidence>
<accession>K0SV19</accession>
<evidence type="ECO:0000256" key="1">
    <source>
        <dbReference type="SAM" id="MobiDB-lite"/>
    </source>
</evidence>
<keyword evidence="3" id="KW-1185">Reference proteome</keyword>
<comment type="caution">
    <text evidence="2">The sequence shown here is derived from an EMBL/GenBank/DDBJ whole genome shotgun (WGS) entry which is preliminary data.</text>
</comment>
<dbReference type="OrthoDB" id="42854at2759"/>
<evidence type="ECO:0000313" key="3">
    <source>
        <dbReference type="Proteomes" id="UP000266841"/>
    </source>
</evidence>